<evidence type="ECO:0000313" key="1">
    <source>
        <dbReference type="EMBL" id="AII26786.1"/>
    </source>
</evidence>
<dbReference type="GeneID" id="22112288"/>
<keyword evidence="2" id="KW-1185">Reference proteome</keyword>
<name>A0A076G3P2_9CAUD</name>
<reference evidence="1 2" key="1">
    <citation type="submission" date="2014-05" db="EMBL/GenBank/DDBJ databases">
        <title>Complete genome sequence of Aeromonas bacteriophage pAh6-C.</title>
        <authorList>
            <person name="Jun J.W."/>
            <person name="Park S.C."/>
        </authorList>
    </citation>
    <scope>NUCLEOTIDE SEQUENCE [LARGE SCALE GENOMIC DNA]</scope>
</reference>
<dbReference type="Proteomes" id="UP000028666">
    <property type="component" value="Segment"/>
</dbReference>
<dbReference type="EMBL" id="KJ858521">
    <property type="protein sequence ID" value="AII26786.1"/>
    <property type="molecule type" value="Genomic_DNA"/>
</dbReference>
<evidence type="ECO:0000313" key="2">
    <source>
        <dbReference type="Proteomes" id="UP000028666"/>
    </source>
</evidence>
<sequence>MKEQVVYIVMYEDNGQKYVGNPYLNPIDANEEAKERRQVLKNAGASWVVQRKMRS</sequence>
<gene>
    <name evidence="1" type="ORF">AH6C_032</name>
</gene>
<dbReference type="KEGG" id="vg:22112288"/>
<dbReference type="RefSeq" id="YP_009103366.1">
    <property type="nucleotide sequence ID" value="NC_025459.1"/>
</dbReference>
<accession>A0A076G3P2</accession>
<protein>
    <submittedName>
        <fullName evidence="1">Uncharacterized protein</fullName>
    </submittedName>
</protein>
<proteinExistence type="predicted"/>
<organism evidence="1 2">
    <name type="scientific">Aeromonas phage pAh6-C</name>
    <dbReference type="NCBI Taxonomy" id="1505227"/>
    <lineage>
        <taxon>Viruses</taxon>
        <taxon>Duplodnaviria</taxon>
        <taxon>Heunggongvirae</taxon>
        <taxon>Uroviricota</taxon>
        <taxon>Caudoviricetes</taxon>
        <taxon>Chaseviridae</taxon>
        <taxon>Nefertitivirinae</taxon>
        <taxon>Pahsextavirus</taxon>
        <taxon>Pahsextavirus pAh6C</taxon>
    </lineage>
</organism>